<dbReference type="GO" id="GO:0009236">
    <property type="term" value="P:cobalamin biosynthetic process"/>
    <property type="evidence" value="ECO:0007669"/>
    <property type="project" value="UniProtKB-UniPathway"/>
</dbReference>
<dbReference type="EC" id="1.3.1.54" evidence="4"/>
<proteinExistence type="predicted"/>
<name>A0A853AQN3_9PSEU</name>
<dbReference type="PANTHER" id="PTHR36925:SF1">
    <property type="entry name" value="COBALT-PRECORRIN-6A REDUCTASE"/>
    <property type="match status" value="1"/>
</dbReference>
<protein>
    <submittedName>
        <fullName evidence="4">Precorrin-6A/cobalt-precorrin-6A reductase</fullName>
        <ecNumber evidence="4">1.3.1.106</ecNumber>
        <ecNumber evidence="4">1.3.1.54</ecNumber>
    </submittedName>
</protein>
<evidence type="ECO:0000313" key="4">
    <source>
        <dbReference type="EMBL" id="NYI83250.1"/>
    </source>
</evidence>
<dbReference type="Pfam" id="PF02571">
    <property type="entry name" value="CbiJ"/>
    <property type="match status" value="1"/>
</dbReference>
<dbReference type="UniPathway" id="UPA00148"/>
<dbReference type="GO" id="GO:0016994">
    <property type="term" value="F:precorrin-6A reductase activity"/>
    <property type="evidence" value="ECO:0007669"/>
    <property type="project" value="UniProtKB-EC"/>
</dbReference>
<dbReference type="Proteomes" id="UP000587002">
    <property type="component" value="Unassembled WGS sequence"/>
</dbReference>
<reference evidence="4 5" key="1">
    <citation type="submission" date="2020-07" db="EMBL/GenBank/DDBJ databases">
        <title>Sequencing the genomes of 1000 actinobacteria strains.</title>
        <authorList>
            <person name="Klenk H.-P."/>
        </authorList>
    </citation>
    <scope>NUCLEOTIDE SEQUENCE [LARGE SCALE GENOMIC DNA]</scope>
    <source>
        <strain evidence="4 5">DSM 44065</strain>
    </source>
</reference>
<sequence>MRFANGAGPTARVLILGGTGEARALARELAGRPGLHVTSSLAGRVRRPQLPPGDVRVGGFGGADGLADWLRRERVRAVVDATHPFARTITDNAVRAARRAGCPLLVLRRPAWEPGPGDDWRPVPSMPAAAALLPELGERVFLTTGRQGLAHFAELDLHFLVRAVDPPEPPLPPRTSVLLARGPFSVDDELALLREHRIDVLVSKNSGGSMTSAKLTAARELGLPVVMVQRPPQPDAPSAGTVDQAVAWLDDVLRDHAG</sequence>
<dbReference type="EC" id="1.3.1.106" evidence="4"/>
<keyword evidence="5" id="KW-1185">Reference proteome</keyword>
<accession>A0A853AQN3</accession>
<comment type="caution">
    <text evidence="4">The sequence shown here is derived from an EMBL/GenBank/DDBJ whole genome shotgun (WGS) entry which is preliminary data.</text>
</comment>
<dbReference type="PROSITE" id="PS51014">
    <property type="entry name" value="COBK_CBIJ"/>
    <property type="match status" value="1"/>
</dbReference>
<evidence type="ECO:0000256" key="3">
    <source>
        <dbReference type="ARBA" id="ARBA00023002"/>
    </source>
</evidence>
<dbReference type="PANTHER" id="PTHR36925">
    <property type="entry name" value="COBALT-PRECORRIN-6A REDUCTASE"/>
    <property type="match status" value="1"/>
</dbReference>
<comment type="pathway">
    <text evidence="1">Cofactor biosynthesis; adenosylcobalamin biosynthesis.</text>
</comment>
<dbReference type="AlphaFoldDB" id="A0A853AQN3"/>
<dbReference type="NCBIfam" id="NF005968">
    <property type="entry name" value="PRK08057.1-2"/>
    <property type="match status" value="1"/>
</dbReference>
<keyword evidence="2" id="KW-0169">Cobalamin biosynthesis</keyword>
<dbReference type="NCBIfam" id="TIGR00715">
    <property type="entry name" value="precor6x_red"/>
    <property type="match status" value="1"/>
</dbReference>
<dbReference type="EMBL" id="JACCFJ010000001">
    <property type="protein sequence ID" value="NYI83250.1"/>
    <property type="molecule type" value="Genomic_DNA"/>
</dbReference>
<dbReference type="RefSeq" id="WP_179719596.1">
    <property type="nucleotide sequence ID" value="NZ_BAABFH010000001.1"/>
</dbReference>
<evidence type="ECO:0000256" key="2">
    <source>
        <dbReference type="ARBA" id="ARBA00022573"/>
    </source>
</evidence>
<evidence type="ECO:0000313" key="5">
    <source>
        <dbReference type="Proteomes" id="UP000587002"/>
    </source>
</evidence>
<gene>
    <name evidence="4" type="ORF">HNR68_001880</name>
</gene>
<evidence type="ECO:0000256" key="1">
    <source>
        <dbReference type="ARBA" id="ARBA00004953"/>
    </source>
</evidence>
<dbReference type="InterPro" id="IPR003723">
    <property type="entry name" value="Precorrin-6x_reduct"/>
</dbReference>
<keyword evidence="3 4" id="KW-0560">Oxidoreductase</keyword>
<organism evidence="4 5">
    <name type="scientific">Saccharopolyspora hordei</name>
    <dbReference type="NCBI Taxonomy" id="1838"/>
    <lineage>
        <taxon>Bacteria</taxon>
        <taxon>Bacillati</taxon>
        <taxon>Actinomycetota</taxon>
        <taxon>Actinomycetes</taxon>
        <taxon>Pseudonocardiales</taxon>
        <taxon>Pseudonocardiaceae</taxon>
        <taxon>Saccharopolyspora</taxon>
    </lineage>
</organism>